<evidence type="ECO:0000313" key="1">
    <source>
        <dbReference type="EMBL" id="NDO78233.1"/>
    </source>
</evidence>
<name>A0A6N9QYZ6_9MICC</name>
<evidence type="ECO:0000313" key="2">
    <source>
        <dbReference type="Proteomes" id="UP000471026"/>
    </source>
</evidence>
<dbReference type="Proteomes" id="UP000471026">
    <property type="component" value="Unassembled WGS sequence"/>
</dbReference>
<dbReference type="RefSeq" id="WP_162229599.1">
    <property type="nucleotide sequence ID" value="NZ_WMHZ01000010.1"/>
</dbReference>
<proteinExistence type="predicted"/>
<dbReference type="EMBL" id="WMHZ01000010">
    <property type="protein sequence ID" value="NDO78233.1"/>
    <property type="molecule type" value="Genomic_DNA"/>
</dbReference>
<reference evidence="1 2" key="1">
    <citation type="submission" date="2019-11" db="EMBL/GenBank/DDBJ databases">
        <title>Draft genome sequence of Kocuria indica DP-K7, a methyl red degrading Actinobacterium.</title>
        <authorList>
            <person name="Kumaran S."/>
            <person name="Tischler D."/>
            <person name="Ngo A.C.R."/>
            <person name="Schultes F."/>
        </authorList>
    </citation>
    <scope>NUCLEOTIDE SEQUENCE [LARGE SCALE GENOMIC DNA]</scope>
    <source>
        <strain evidence="1 2">DP-K7</strain>
    </source>
</reference>
<dbReference type="AlphaFoldDB" id="A0A6N9QYZ6"/>
<sequence length="89" mass="9656">MVIEHQEVETWTAEARDTVVFFAGLAESFTADDLHAAGLPPEPHGNLLNAVLKRAAREGLIRKVGVTVSKRKERKGGYTGVWAGTRQAA</sequence>
<accession>A0A6N9QYZ6</accession>
<protein>
    <recommendedName>
        <fullName evidence="3">MarR family transcriptional regulator</fullName>
    </recommendedName>
</protein>
<evidence type="ECO:0008006" key="3">
    <source>
        <dbReference type="Google" id="ProtNLM"/>
    </source>
</evidence>
<gene>
    <name evidence="1" type="ORF">GKZ75_08355</name>
</gene>
<organism evidence="1 2">
    <name type="scientific">Kocuria marina subsp. indica</name>
    <dbReference type="NCBI Taxonomy" id="1049583"/>
    <lineage>
        <taxon>Bacteria</taxon>
        <taxon>Bacillati</taxon>
        <taxon>Actinomycetota</taxon>
        <taxon>Actinomycetes</taxon>
        <taxon>Micrococcales</taxon>
        <taxon>Micrococcaceae</taxon>
        <taxon>Kocuria</taxon>
    </lineage>
</organism>
<comment type="caution">
    <text evidence="1">The sequence shown here is derived from an EMBL/GenBank/DDBJ whole genome shotgun (WGS) entry which is preliminary data.</text>
</comment>